<evidence type="ECO:0000313" key="2">
    <source>
        <dbReference type="Proteomes" id="UP000638313"/>
    </source>
</evidence>
<dbReference type="Proteomes" id="UP000638313">
    <property type="component" value="Unassembled WGS sequence"/>
</dbReference>
<dbReference type="AlphaFoldDB" id="A0A919B2H0"/>
<gene>
    <name evidence="1" type="ORF">GCM10010218_19480</name>
</gene>
<comment type="caution">
    <text evidence="1">The sequence shown here is derived from an EMBL/GenBank/DDBJ whole genome shotgun (WGS) entry which is preliminary data.</text>
</comment>
<protein>
    <submittedName>
        <fullName evidence="1">Uncharacterized protein</fullName>
    </submittedName>
</protein>
<dbReference type="RefSeq" id="WP_190129091.1">
    <property type="nucleotide sequence ID" value="NZ_BNBD01000003.1"/>
</dbReference>
<reference evidence="1" key="2">
    <citation type="submission" date="2020-09" db="EMBL/GenBank/DDBJ databases">
        <authorList>
            <person name="Sun Q."/>
            <person name="Ohkuma M."/>
        </authorList>
    </citation>
    <scope>NUCLEOTIDE SEQUENCE</scope>
    <source>
        <strain evidence="1">JCM 4059</strain>
    </source>
</reference>
<proteinExistence type="predicted"/>
<sequence>MYATYLGDDLVQITLDSDELEAVIAAVETCLRHETRGPIHRIMLGEFLDVVEPVRPGNEG</sequence>
<evidence type="ECO:0000313" key="1">
    <source>
        <dbReference type="EMBL" id="GHF38443.1"/>
    </source>
</evidence>
<name>A0A919B2H0_9ACTN</name>
<keyword evidence="2" id="KW-1185">Reference proteome</keyword>
<dbReference type="EMBL" id="BNBD01000003">
    <property type="protein sequence ID" value="GHF38443.1"/>
    <property type="molecule type" value="Genomic_DNA"/>
</dbReference>
<organism evidence="1 2">
    <name type="scientific">Streptomyces mashuensis</name>
    <dbReference type="NCBI Taxonomy" id="33904"/>
    <lineage>
        <taxon>Bacteria</taxon>
        <taxon>Bacillati</taxon>
        <taxon>Actinomycetota</taxon>
        <taxon>Actinomycetes</taxon>
        <taxon>Kitasatosporales</taxon>
        <taxon>Streptomycetaceae</taxon>
        <taxon>Streptomyces</taxon>
    </lineage>
</organism>
<reference evidence="1" key="1">
    <citation type="journal article" date="2014" name="Int. J. Syst. Evol. Microbiol.">
        <title>Complete genome sequence of Corynebacterium casei LMG S-19264T (=DSM 44701T), isolated from a smear-ripened cheese.</title>
        <authorList>
            <consortium name="US DOE Joint Genome Institute (JGI-PGF)"/>
            <person name="Walter F."/>
            <person name="Albersmeier A."/>
            <person name="Kalinowski J."/>
            <person name="Ruckert C."/>
        </authorList>
    </citation>
    <scope>NUCLEOTIDE SEQUENCE</scope>
    <source>
        <strain evidence="1">JCM 4059</strain>
    </source>
</reference>
<accession>A0A919B2H0</accession>